<keyword evidence="3" id="KW-0238">DNA-binding</keyword>
<comment type="similarity">
    <text evidence="1">Belongs to the SorC transcriptional regulatory family.</text>
</comment>
<dbReference type="InterPro" id="IPR037171">
    <property type="entry name" value="NagB/RpiA_transferase-like"/>
</dbReference>
<proteinExistence type="inferred from homology"/>
<dbReference type="Proteomes" id="UP000386847">
    <property type="component" value="Chromosome"/>
</dbReference>
<evidence type="ECO:0000259" key="5">
    <source>
        <dbReference type="PROSITE" id="PS50943"/>
    </source>
</evidence>
<organism evidence="6 7">
    <name type="scientific">Raineyella fluvialis</name>
    <dbReference type="NCBI Taxonomy" id="2662261"/>
    <lineage>
        <taxon>Bacteria</taxon>
        <taxon>Bacillati</taxon>
        <taxon>Actinomycetota</taxon>
        <taxon>Actinomycetes</taxon>
        <taxon>Propionibacteriales</taxon>
        <taxon>Propionibacteriaceae</taxon>
        <taxon>Raineyella</taxon>
    </lineage>
</organism>
<dbReference type="AlphaFoldDB" id="A0A5Q2FDT7"/>
<evidence type="ECO:0000256" key="3">
    <source>
        <dbReference type="ARBA" id="ARBA00023125"/>
    </source>
</evidence>
<dbReference type="KEGG" id="rain:Rai3103_03435"/>
<evidence type="ECO:0000313" key="7">
    <source>
        <dbReference type="Proteomes" id="UP000386847"/>
    </source>
</evidence>
<gene>
    <name evidence="6" type="ORF">Rai3103_03435</name>
</gene>
<dbReference type="Gene3D" id="1.10.10.10">
    <property type="entry name" value="Winged helix-like DNA-binding domain superfamily/Winged helix DNA-binding domain"/>
    <property type="match status" value="1"/>
</dbReference>
<feature type="domain" description="HTH cro/C1-type" evidence="5">
    <location>
        <begin position="34"/>
        <end position="54"/>
    </location>
</feature>
<dbReference type="PROSITE" id="PS50943">
    <property type="entry name" value="HTH_CROC1"/>
    <property type="match status" value="1"/>
</dbReference>
<keyword evidence="7" id="KW-1185">Reference proteome</keyword>
<dbReference type="Pfam" id="PF04198">
    <property type="entry name" value="Sugar-bind"/>
    <property type="match status" value="1"/>
</dbReference>
<evidence type="ECO:0000256" key="2">
    <source>
        <dbReference type="ARBA" id="ARBA00023015"/>
    </source>
</evidence>
<dbReference type="GO" id="GO:0003700">
    <property type="term" value="F:DNA-binding transcription factor activity"/>
    <property type="evidence" value="ECO:0007669"/>
    <property type="project" value="InterPro"/>
</dbReference>
<dbReference type="PANTHER" id="PTHR34294:SF1">
    <property type="entry name" value="TRANSCRIPTIONAL REGULATOR LSRR"/>
    <property type="match status" value="1"/>
</dbReference>
<name>A0A5Q2FDT7_9ACTN</name>
<dbReference type="Pfam" id="PF12802">
    <property type="entry name" value="MarR_2"/>
    <property type="match status" value="1"/>
</dbReference>
<evidence type="ECO:0000256" key="4">
    <source>
        <dbReference type="ARBA" id="ARBA00023163"/>
    </source>
</evidence>
<dbReference type="Gene3D" id="3.40.50.1360">
    <property type="match status" value="1"/>
</dbReference>
<dbReference type="InterPro" id="IPR007324">
    <property type="entry name" value="Sugar-bd_dom_put"/>
</dbReference>
<sequence length="322" mass="33966">MLTPVPPSIGGPMTSGSGDVDLMVRAAWLYYRDGLTQAQVAKRLFVSRQTVGRLLEAALEQGIVRIEIEPGHMAAMHLASEARSALRLEDAVVVPADAADVPFARRNERVAAAAAAYLRRFLHPGVVVGVGWGDTVARVLGMLTEESLDGVTIASASGWIQQFTESLAASSVLAKHLKLVPAPMVASSPEAAQMFMKEDAVRDALSCAEQAGVTLSSVGSATPAASAVRSGLVSDDDVARFAAMGAVGDMMGEWFDSRGRPLRGATSDRRIGIALERLRSLPNVIVVAAGLDKAEALLAAIRAGYVKVLVTDEPTVLELLRR</sequence>
<dbReference type="GO" id="GO:0030246">
    <property type="term" value="F:carbohydrate binding"/>
    <property type="evidence" value="ECO:0007669"/>
    <property type="project" value="InterPro"/>
</dbReference>
<reference evidence="6 7" key="1">
    <citation type="submission" date="2019-10" db="EMBL/GenBank/DDBJ databases">
        <title>Genomic analysis of Raineyella sp. CBA3103.</title>
        <authorList>
            <person name="Roh S.W."/>
        </authorList>
    </citation>
    <scope>NUCLEOTIDE SEQUENCE [LARGE SCALE GENOMIC DNA]</scope>
    <source>
        <strain evidence="6 7">CBA3103</strain>
    </source>
</reference>
<evidence type="ECO:0000313" key="6">
    <source>
        <dbReference type="EMBL" id="QGF22875.1"/>
    </source>
</evidence>
<dbReference type="InterPro" id="IPR001387">
    <property type="entry name" value="Cro/C1-type_HTH"/>
</dbReference>
<accession>A0A5Q2FDT7</accession>
<keyword evidence="2" id="KW-0805">Transcription regulation</keyword>
<dbReference type="InterPro" id="IPR036388">
    <property type="entry name" value="WH-like_DNA-bd_sf"/>
</dbReference>
<dbReference type="InterPro" id="IPR051054">
    <property type="entry name" value="SorC_transcr_regulators"/>
</dbReference>
<dbReference type="SUPFAM" id="SSF100950">
    <property type="entry name" value="NagB/RpiA/CoA transferase-like"/>
    <property type="match status" value="1"/>
</dbReference>
<dbReference type="InterPro" id="IPR000835">
    <property type="entry name" value="HTH_MarR-typ"/>
</dbReference>
<dbReference type="EMBL" id="CP045725">
    <property type="protein sequence ID" value="QGF22875.1"/>
    <property type="molecule type" value="Genomic_DNA"/>
</dbReference>
<keyword evidence="4" id="KW-0804">Transcription</keyword>
<evidence type="ECO:0000256" key="1">
    <source>
        <dbReference type="ARBA" id="ARBA00010466"/>
    </source>
</evidence>
<dbReference type="PANTHER" id="PTHR34294">
    <property type="entry name" value="TRANSCRIPTIONAL REGULATOR-RELATED"/>
    <property type="match status" value="1"/>
</dbReference>
<dbReference type="GO" id="GO:0003677">
    <property type="term" value="F:DNA binding"/>
    <property type="evidence" value="ECO:0007669"/>
    <property type="project" value="UniProtKB-KW"/>
</dbReference>
<protein>
    <submittedName>
        <fullName evidence="6">MarR family transcriptional regulator</fullName>
    </submittedName>
</protein>